<keyword evidence="3" id="KW-1185">Reference proteome</keyword>
<gene>
    <name evidence="2" type="ORF">AFK71_14335</name>
    <name evidence="1" type="ORF">AFK71_21215</name>
</gene>
<sequence length="138" mass="16312">MCYFITFGLDREIPNELITDFEIKNISVERIFDNKSARVFSSKYKYVYIVTTGMCSCDFLKKTSSEKKFNVYISFLKTLFQILIDKGYLISFYFHMYSGMYGEEDLPILPVTKMKAHDFISNLQNLEEDVLYVTNKYI</sequence>
<name>A0A0L0QN22_VIRPA</name>
<dbReference type="RefSeq" id="WP_050352186.1">
    <property type="nucleotide sequence ID" value="NZ_CP073011.1"/>
</dbReference>
<proteinExistence type="predicted"/>
<dbReference type="Proteomes" id="UP000036780">
    <property type="component" value="Unassembled WGS sequence"/>
</dbReference>
<dbReference type="AlphaFoldDB" id="A0A0L0QN22"/>
<dbReference type="GeneID" id="66871328"/>
<accession>A0A0L0QN22</accession>
<reference evidence="2" key="2">
    <citation type="submission" date="2015-07" db="EMBL/GenBank/DDBJ databases">
        <title>MeaNS - Measles Nucleotide Surveillance Program.</title>
        <authorList>
            <person name="Tran T."/>
            <person name="Druce J."/>
        </authorList>
    </citation>
    <scope>NUCLEOTIDE SEQUENCE</scope>
    <source>
        <strain evidence="2">DSM 26</strain>
    </source>
</reference>
<evidence type="ECO:0000313" key="1">
    <source>
        <dbReference type="EMBL" id="KNE18706.1"/>
    </source>
</evidence>
<dbReference type="PATRIC" id="fig|1473.5.peg.1498"/>
<organism evidence="2 3">
    <name type="scientific">Virgibacillus pantothenticus</name>
    <dbReference type="NCBI Taxonomy" id="1473"/>
    <lineage>
        <taxon>Bacteria</taxon>
        <taxon>Bacillati</taxon>
        <taxon>Bacillota</taxon>
        <taxon>Bacilli</taxon>
        <taxon>Bacillales</taxon>
        <taxon>Bacillaceae</taxon>
        <taxon>Virgibacillus</taxon>
    </lineage>
</organism>
<evidence type="ECO:0000313" key="2">
    <source>
        <dbReference type="EMBL" id="KNE19638.1"/>
    </source>
</evidence>
<evidence type="ECO:0000313" key="3">
    <source>
        <dbReference type="Proteomes" id="UP000036780"/>
    </source>
</evidence>
<protein>
    <submittedName>
        <fullName evidence="2">Uncharacterized protein</fullName>
    </submittedName>
</protein>
<dbReference type="EMBL" id="LGTO01000007">
    <property type="protein sequence ID" value="KNE19638.1"/>
    <property type="molecule type" value="Genomic_DNA"/>
</dbReference>
<dbReference type="EMBL" id="LGTO01000009">
    <property type="protein sequence ID" value="KNE18706.1"/>
    <property type="molecule type" value="Genomic_DNA"/>
</dbReference>
<dbReference type="OrthoDB" id="9891152at2"/>
<comment type="caution">
    <text evidence="2">The sequence shown here is derived from an EMBL/GenBank/DDBJ whole genome shotgun (WGS) entry which is preliminary data.</text>
</comment>
<reference evidence="3" key="1">
    <citation type="submission" date="2015-07" db="EMBL/GenBank/DDBJ databases">
        <title>Fjat-10053 dsm26.</title>
        <authorList>
            <person name="Liu B."/>
            <person name="Wang J."/>
            <person name="Zhu Y."/>
            <person name="Liu G."/>
            <person name="Chen Q."/>
            <person name="Chen Z."/>
            <person name="Lan J."/>
            <person name="Che J."/>
            <person name="Ge C."/>
            <person name="Shi H."/>
            <person name="Pan Z."/>
            <person name="Liu X."/>
        </authorList>
    </citation>
    <scope>NUCLEOTIDE SEQUENCE [LARGE SCALE GENOMIC DNA]</scope>
    <source>
        <strain evidence="3">DSM 26</strain>
    </source>
</reference>